<accession>A0A4Q2CYA3</accession>
<dbReference type="STRING" id="2316362.A0A4Q2CYA3"/>
<protein>
    <recommendedName>
        <fullName evidence="1">Hemerythrin-like domain-containing protein</fullName>
    </recommendedName>
</protein>
<dbReference type="EMBL" id="SDEE01001589">
    <property type="protein sequence ID" value="RXW11807.1"/>
    <property type="molecule type" value="Genomic_DNA"/>
</dbReference>
<comment type="caution">
    <text evidence="2">The sequence shown here is derived from an EMBL/GenBank/DDBJ whole genome shotgun (WGS) entry which is preliminary data.</text>
</comment>
<dbReference type="Gene3D" id="1.20.120.520">
    <property type="entry name" value="nmb1532 protein domain like"/>
    <property type="match status" value="1"/>
</dbReference>
<gene>
    <name evidence="2" type="ORF">EST38_g14049</name>
</gene>
<evidence type="ECO:0000313" key="2">
    <source>
        <dbReference type="EMBL" id="RXW11807.1"/>
    </source>
</evidence>
<evidence type="ECO:0000313" key="3">
    <source>
        <dbReference type="Proteomes" id="UP000290288"/>
    </source>
</evidence>
<sequence length="200" mass="22589">MATTTTSKDPLMAAVADDHQEMYEYYDQYVKNAGRPDAQQRWANQLFWEIARHAVGEEIVVYPLMEKHLGSKGLELANQDREDHQFVKEHLYKLEGMSTGTPDYDQLLKTVMDHLHEHNDSEEQKDLPLLFEKIGAEGAASAAASFKRTKAFAPTRPHPSAPNKPPFETFVGLMTAPIDKLRDAFAQFPTTEEKKAAAKD</sequence>
<organism evidence="2 3">
    <name type="scientific">Candolleomyces aberdarensis</name>
    <dbReference type="NCBI Taxonomy" id="2316362"/>
    <lineage>
        <taxon>Eukaryota</taxon>
        <taxon>Fungi</taxon>
        <taxon>Dikarya</taxon>
        <taxon>Basidiomycota</taxon>
        <taxon>Agaricomycotina</taxon>
        <taxon>Agaricomycetes</taxon>
        <taxon>Agaricomycetidae</taxon>
        <taxon>Agaricales</taxon>
        <taxon>Agaricineae</taxon>
        <taxon>Psathyrellaceae</taxon>
        <taxon>Candolleomyces</taxon>
    </lineage>
</organism>
<proteinExistence type="predicted"/>
<dbReference type="PANTHER" id="PTHR35585:SF1">
    <property type="entry name" value="HHE DOMAIN PROTEIN (AFU_ORTHOLOGUE AFUA_4G00730)"/>
    <property type="match status" value="1"/>
</dbReference>
<name>A0A4Q2CYA3_9AGAR</name>
<dbReference type="AlphaFoldDB" id="A0A4Q2CYA3"/>
<dbReference type="OrthoDB" id="9983919at2759"/>
<keyword evidence="3" id="KW-1185">Reference proteome</keyword>
<dbReference type="InterPro" id="IPR012312">
    <property type="entry name" value="Hemerythrin-like"/>
</dbReference>
<dbReference type="Pfam" id="PF01814">
    <property type="entry name" value="Hemerythrin"/>
    <property type="match status" value="1"/>
</dbReference>
<dbReference type="Proteomes" id="UP000290288">
    <property type="component" value="Unassembled WGS sequence"/>
</dbReference>
<reference evidence="2 3" key="1">
    <citation type="submission" date="2019-01" db="EMBL/GenBank/DDBJ databases">
        <title>Draft genome sequence of Psathyrella aberdarensis IHI B618.</title>
        <authorList>
            <person name="Buettner E."/>
            <person name="Kellner H."/>
        </authorList>
    </citation>
    <scope>NUCLEOTIDE SEQUENCE [LARGE SCALE GENOMIC DNA]</scope>
    <source>
        <strain evidence="2 3">IHI B618</strain>
    </source>
</reference>
<dbReference type="PANTHER" id="PTHR35585">
    <property type="entry name" value="HHE DOMAIN PROTEIN (AFU_ORTHOLOGUE AFUA_4G00730)"/>
    <property type="match status" value="1"/>
</dbReference>
<feature type="domain" description="Hemerythrin-like" evidence="1">
    <location>
        <begin position="14"/>
        <end position="130"/>
    </location>
</feature>
<evidence type="ECO:0000259" key="1">
    <source>
        <dbReference type="Pfam" id="PF01814"/>
    </source>
</evidence>